<dbReference type="InterPro" id="IPR000182">
    <property type="entry name" value="GNAT_dom"/>
</dbReference>
<dbReference type="OrthoDB" id="424368at2"/>
<evidence type="ECO:0000259" key="1">
    <source>
        <dbReference type="PROSITE" id="PS51186"/>
    </source>
</evidence>
<dbReference type="PROSITE" id="PS51186">
    <property type="entry name" value="GNAT"/>
    <property type="match status" value="1"/>
</dbReference>
<dbReference type="Pfam" id="PF13673">
    <property type="entry name" value="Acetyltransf_10"/>
    <property type="match status" value="1"/>
</dbReference>
<protein>
    <submittedName>
        <fullName evidence="2">Putative acetyltransferase</fullName>
    </submittedName>
</protein>
<keyword evidence="3" id="KW-1185">Reference proteome</keyword>
<evidence type="ECO:0000313" key="2">
    <source>
        <dbReference type="EMBL" id="SFN33643.1"/>
    </source>
</evidence>
<dbReference type="AlphaFoldDB" id="A0A1I4Y7D5"/>
<evidence type="ECO:0000313" key="3">
    <source>
        <dbReference type="Proteomes" id="UP000199149"/>
    </source>
</evidence>
<reference evidence="3" key="1">
    <citation type="submission" date="2016-10" db="EMBL/GenBank/DDBJ databases">
        <authorList>
            <person name="Varghese N."/>
            <person name="Submissions S."/>
        </authorList>
    </citation>
    <scope>NUCLEOTIDE SEQUENCE [LARGE SCALE GENOMIC DNA]</scope>
    <source>
        <strain evidence="3">XJ109</strain>
    </source>
</reference>
<dbReference type="STRING" id="684065.SAMN05421738_110142"/>
<accession>A0A1I4Y7D5</accession>
<dbReference type="Gene3D" id="3.40.630.30">
    <property type="match status" value="1"/>
</dbReference>
<organism evidence="2 3">
    <name type="scientific">Algoriella xinjiangensis</name>
    <dbReference type="NCBI Taxonomy" id="684065"/>
    <lineage>
        <taxon>Bacteria</taxon>
        <taxon>Pseudomonadati</taxon>
        <taxon>Bacteroidota</taxon>
        <taxon>Flavobacteriia</taxon>
        <taxon>Flavobacteriales</taxon>
        <taxon>Weeksellaceae</taxon>
        <taxon>Algoriella</taxon>
    </lineage>
</organism>
<feature type="domain" description="N-acetyltransferase" evidence="1">
    <location>
        <begin position="2"/>
        <end position="155"/>
    </location>
</feature>
<dbReference type="InterPro" id="IPR052564">
    <property type="entry name" value="N-acetyltrans/Recomb-assoc"/>
</dbReference>
<dbReference type="EMBL" id="FOUZ01000010">
    <property type="protein sequence ID" value="SFN33643.1"/>
    <property type="molecule type" value="Genomic_DNA"/>
</dbReference>
<proteinExistence type="predicted"/>
<dbReference type="InterPro" id="IPR016181">
    <property type="entry name" value="Acyl_CoA_acyltransferase"/>
</dbReference>
<dbReference type="CDD" id="cd04301">
    <property type="entry name" value="NAT_SF"/>
    <property type="match status" value="1"/>
</dbReference>
<dbReference type="GO" id="GO:0016747">
    <property type="term" value="F:acyltransferase activity, transferring groups other than amino-acyl groups"/>
    <property type="evidence" value="ECO:0007669"/>
    <property type="project" value="InterPro"/>
</dbReference>
<dbReference type="PANTHER" id="PTHR43451">
    <property type="entry name" value="ACETYLTRANSFERASE (GNAT) FAMILY PROTEIN"/>
    <property type="match status" value="1"/>
</dbReference>
<gene>
    <name evidence="2" type="ORF">SAMN05421738_110142</name>
</gene>
<dbReference type="Proteomes" id="UP000199149">
    <property type="component" value="Unassembled WGS sequence"/>
</dbReference>
<dbReference type="RefSeq" id="WP_092908708.1">
    <property type="nucleotide sequence ID" value="NZ_FOUZ01000010.1"/>
</dbReference>
<dbReference type="SUPFAM" id="SSF55729">
    <property type="entry name" value="Acyl-CoA N-acyltransferases (Nat)"/>
    <property type="match status" value="1"/>
</dbReference>
<dbReference type="PANTHER" id="PTHR43451:SF1">
    <property type="entry name" value="ACETYLTRANSFERASE"/>
    <property type="match status" value="1"/>
</dbReference>
<name>A0A1I4Y7D5_9FLAO</name>
<keyword evidence="2" id="KW-0808">Transferase</keyword>
<sequence length="155" mass="18113">MIKLRKGTQNDLVEMQTLFLDTIHIVCKNDYSEKQREVWSSSVENKARWHSIFENQIVLIAEINTKIVGFITLENHNYIDFLYVHHNFQRKGIASELLVKIEKIALKNNQNQLFADVSITAKSFFISHGFDVVNSQKVIRKNVELTNFKISKNLF</sequence>